<protein>
    <submittedName>
        <fullName evidence="1">Uncharacterized protein</fullName>
    </submittedName>
</protein>
<gene>
    <name evidence="1" type="ORF">AURDEDRAFT_153945</name>
</gene>
<evidence type="ECO:0000313" key="2">
    <source>
        <dbReference type="Proteomes" id="UP000006514"/>
    </source>
</evidence>
<reference evidence="2" key="1">
    <citation type="journal article" date="2012" name="Science">
        <title>The Paleozoic origin of enzymatic lignin decomposition reconstructed from 31 fungal genomes.</title>
        <authorList>
            <person name="Floudas D."/>
            <person name="Binder M."/>
            <person name="Riley R."/>
            <person name="Barry K."/>
            <person name="Blanchette R.A."/>
            <person name="Henrissat B."/>
            <person name="Martinez A.T."/>
            <person name="Otillar R."/>
            <person name="Spatafora J.W."/>
            <person name="Yadav J.S."/>
            <person name="Aerts A."/>
            <person name="Benoit I."/>
            <person name="Boyd A."/>
            <person name="Carlson A."/>
            <person name="Copeland A."/>
            <person name="Coutinho P.M."/>
            <person name="de Vries R.P."/>
            <person name="Ferreira P."/>
            <person name="Findley K."/>
            <person name="Foster B."/>
            <person name="Gaskell J."/>
            <person name="Glotzer D."/>
            <person name="Gorecki P."/>
            <person name="Heitman J."/>
            <person name="Hesse C."/>
            <person name="Hori C."/>
            <person name="Igarashi K."/>
            <person name="Jurgens J.A."/>
            <person name="Kallen N."/>
            <person name="Kersten P."/>
            <person name="Kohler A."/>
            <person name="Kuees U."/>
            <person name="Kumar T.K.A."/>
            <person name="Kuo A."/>
            <person name="LaButti K."/>
            <person name="Larrondo L.F."/>
            <person name="Lindquist E."/>
            <person name="Ling A."/>
            <person name="Lombard V."/>
            <person name="Lucas S."/>
            <person name="Lundell T."/>
            <person name="Martin R."/>
            <person name="McLaughlin D.J."/>
            <person name="Morgenstern I."/>
            <person name="Morin E."/>
            <person name="Murat C."/>
            <person name="Nagy L.G."/>
            <person name="Nolan M."/>
            <person name="Ohm R.A."/>
            <person name="Patyshakuliyeva A."/>
            <person name="Rokas A."/>
            <person name="Ruiz-Duenas F.J."/>
            <person name="Sabat G."/>
            <person name="Salamov A."/>
            <person name="Samejima M."/>
            <person name="Schmutz J."/>
            <person name="Slot J.C."/>
            <person name="St John F."/>
            <person name="Stenlid J."/>
            <person name="Sun H."/>
            <person name="Sun S."/>
            <person name="Syed K."/>
            <person name="Tsang A."/>
            <person name="Wiebenga A."/>
            <person name="Young D."/>
            <person name="Pisabarro A."/>
            <person name="Eastwood D.C."/>
            <person name="Martin F."/>
            <person name="Cullen D."/>
            <person name="Grigoriev I.V."/>
            <person name="Hibbett D.S."/>
        </authorList>
    </citation>
    <scope>NUCLEOTIDE SEQUENCE [LARGE SCALE GENOMIC DNA]</scope>
    <source>
        <strain evidence="2">TFB10046</strain>
    </source>
</reference>
<sequence>MTTPIYDVQPGQLVLVRLDSRASVAALDDKTATQAAERLHNASSIYLALVAAIGSDFVAMHNGSIACSVELLLVGDGRPVECPSAAAPLALLPGFFVHTACAVSAYVSNIHDGVEYTTVPLLSPAELHAIVAQAYLDQQAAQCTSWMSQIAEADETASPLASSIFSGFEPESAASSRSSQTHLSYYGEGYGTSPFDAKLATIRRNSIDADAAHLERTLKLNAAPLAFVELTAGLDAYAGPLGVPADIRSAYLQLKEIWREWQERMVTELYAKRPRTARWIQSVSRERLDVQDDDARLAPHLLDDADVLPEDAIDERYAQRAVVAGCETVRIVDTDDRLTRAWEMCESPQMSHVSEPCESTANLLPRTCCFESTPSRSRSPSSFWRILAGLVQALRSIGRIKLDYDVPRRGCRKMSADWQEVSMGRSATLVRIRSPVL</sequence>
<dbReference type="AlphaFoldDB" id="J0DBS9"/>
<evidence type="ECO:0000313" key="1">
    <source>
        <dbReference type="EMBL" id="EJD39048.1"/>
    </source>
</evidence>
<organism evidence="1 2">
    <name type="scientific">Auricularia subglabra (strain TFB-10046 / SS5)</name>
    <name type="common">White-rot fungus</name>
    <name type="synonym">Auricularia delicata (strain TFB10046)</name>
    <dbReference type="NCBI Taxonomy" id="717982"/>
    <lineage>
        <taxon>Eukaryota</taxon>
        <taxon>Fungi</taxon>
        <taxon>Dikarya</taxon>
        <taxon>Basidiomycota</taxon>
        <taxon>Agaricomycotina</taxon>
        <taxon>Agaricomycetes</taxon>
        <taxon>Auriculariales</taxon>
        <taxon>Auriculariaceae</taxon>
        <taxon>Auricularia</taxon>
    </lineage>
</organism>
<dbReference type="KEGG" id="adl:AURDEDRAFT_153945"/>
<name>J0DBS9_AURST</name>
<dbReference type="Proteomes" id="UP000006514">
    <property type="component" value="Unassembled WGS sequence"/>
</dbReference>
<proteinExistence type="predicted"/>
<dbReference type="InParanoid" id="J0DBS9"/>
<keyword evidence="2" id="KW-1185">Reference proteome</keyword>
<dbReference type="EMBL" id="JH687817">
    <property type="protein sequence ID" value="EJD39048.1"/>
    <property type="molecule type" value="Genomic_DNA"/>
</dbReference>
<accession>J0DBS9</accession>